<evidence type="ECO:0000256" key="1">
    <source>
        <dbReference type="ARBA" id="ARBA00006710"/>
    </source>
</evidence>
<proteinExistence type="inferred from homology"/>
<feature type="region of interest" description="Disordered" evidence="5">
    <location>
        <begin position="1"/>
        <end position="71"/>
    </location>
</feature>
<dbReference type="AlphaFoldDB" id="A0A6I1FF85"/>
<evidence type="ECO:0000313" key="6">
    <source>
        <dbReference type="EMBL" id="KAB7704134.1"/>
    </source>
</evidence>
<accession>A0A6I1FF85</accession>
<evidence type="ECO:0000256" key="5">
    <source>
        <dbReference type="SAM" id="MobiDB-lite"/>
    </source>
</evidence>
<dbReference type="Pfam" id="PF04259">
    <property type="entry name" value="SASP_gamma"/>
    <property type="match status" value="1"/>
</dbReference>
<evidence type="ECO:0000256" key="3">
    <source>
        <dbReference type="ARBA" id="ARBA00022737"/>
    </source>
</evidence>
<comment type="similarity">
    <text evidence="1">Belongs to the gamma-type SASP family.</text>
</comment>
<keyword evidence="7" id="KW-1185">Reference proteome</keyword>
<feature type="compositionally biased region" description="Polar residues" evidence="5">
    <location>
        <begin position="1"/>
        <end position="13"/>
    </location>
</feature>
<dbReference type="EMBL" id="WEIO01000018">
    <property type="protein sequence ID" value="KAB7704134.1"/>
    <property type="molecule type" value="Genomic_DNA"/>
</dbReference>
<feature type="compositionally biased region" description="Polar residues" evidence="5">
    <location>
        <begin position="49"/>
        <end position="59"/>
    </location>
</feature>
<comment type="caution">
    <text evidence="6">The sequence shown here is derived from an EMBL/GenBank/DDBJ whole genome shotgun (WGS) entry which is preliminary data.</text>
</comment>
<dbReference type="Proteomes" id="UP000429595">
    <property type="component" value="Unassembled WGS sequence"/>
</dbReference>
<evidence type="ECO:0000313" key="7">
    <source>
        <dbReference type="Proteomes" id="UP000429595"/>
    </source>
</evidence>
<dbReference type="NCBIfam" id="TIGR01442">
    <property type="entry name" value="SASP_gamma"/>
    <property type="match status" value="1"/>
</dbReference>
<reference evidence="6 7" key="1">
    <citation type="submission" date="2019-10" db="EMBL/GenBank/DDBJ databases">
        <title>Bacillus aerolatum sp. nov., isolated from bioaerosol of sport playgrounds.</title>
        <authorList>
            <person name="Chen P."/>
            <person name="Zhang G."/>
        </authorList>
    </citation>
    <scope>NUCLEOTIDE SEQUENCE [LARGE SCALE GENOMIC DNA]</scope>
    <source>
        <strain evidence="6 7">CX253</strain>
    </source>
</reference>
<feature type="compositionally biased region" description="Low complexity" evidence="5">
    <location>
        <begin position="24"/>
        <end position="39"/>
    </location>
</feature>
<dbReference type="GO" id="GO:0030435">
    <property type="term" value="P:sporulation resulting in formation of a cellular spore"/>
    <property type="evidence" value="ECO:0007669"/>
    <property type="project" value="UniProtKB-KW"/>
</dbReference>
<evidence type="ECO:0000256" key="4">
    <source>
        <dbReference type="ARBA" id="ARBA00022969"/>
    </source>
</evidence>
<gene>
    <name evidence="6" type="ORF">F9802_18685</name>
</gene>
<dbReference type="InterPro" id="IPR006341">
    <property type="entry name" value="Spore_gamma"/>
</dbReference>
<organism evidence="6 7">
    <name type="scientific">Bacillus aerolatus</name>
    <dbReference type="NCBI Taxonomy" id="2653354"/>
    <lineage>
        <taxon>Bacteria</taxon>
        <taxon>Bacillati</taxon>
        <taxon>Bacillota</taxon>
        <taxon>Bacilli</taxon>
        <taxon>Bacillales</taxon>
        <taxon>Bacillaceae</taxon>
        <taxon>Bacillus</taxon>
    </lineage>
</organism>
<keyword evidence="3" id="KW-0677">Repeat</keyword>
<keyword evidence="4" id="KW-0749">Sporulation</keyword>
<protein>
    <recommendedName>
        <fullName evidence="2">Small, acid-soluble spore protein gamma-type</fullName>
    </recommendedName>
</protein>
<evidence type="ECO:0000256" key="2">
    <source>
        <dbReference type="ARBA" id="ARBA00014721"/>
    </source>
</evidence>
<sequence length="71" mass="7619">MMRNQPNNKQKTAAGTDVNEVRQRNAASAAGQGAQQNAAFGTEFGAETDAQQVRQQNAQAEARKNKASRNS</sequence>
<name>A0A6I1FF85_9BACI</name>